<dbReference type="PANTHER" id="PTHR43037">
    <property type="entry name" value="UNNAMED PRODUCT-RELATED"/>
    <property type="match status" value="1"/>
</dbReference>
<gene>
    <name evidence="2" type="ORF">ATK78_2568</name>
</gene>
<dbReference type="RefSeq" id="WP_133576474.1">
    <property type="nucleotide sequence ID" value="NZ_SNYC01000005.1"/>
</dbReference>
<evidence type="ECO:0000256" key="1">
    <source>
        <dbReference type="ARBA" id="ARBA00022729"/>
    </source>
</evidence>
<dbReference type="AlphaFoldDB" id="A0A4R6SS10"/>
<keyword evidence="1" id="KW-0732">Signal</keyword>
<dbReference type="InterPro" id="IPR050955">
    <property type="entry name" value="Plant_Biomass_Hydrol_Est"/>
</dbReference>
<accession>A0A4R6SS10</accession>
<proteinExistence type="predicted"/>
<evidence type="ECO:0000313" key="3">
    <source>
        <dbReference type="Proteomes" id="UP000295620"/>
    </source>
</evidence>
<dbReference type="Proteomes" id="UP000295620">
    <property type="component" value="Unassembled WGS sequence"/>
</dbReference>
<dbReference type="OrthoDB" id="9764953at2"/>
<evidence type="ECO:0000313" key="2">
    <source>
        <dbReference type="EMBL" id="TDQ08067.1"/>
    </source>
</evidence>
<dbReference type="Pfam" id="PF00756">
    <property type="entry name" value="Esterase"/>
    <property type="match status" value="1"/>
</dbReference>
<keyword evidence="3" id="KW-1185">Reference proteome</keyword>
<reference evidence="2 3" key="1">
    <citation type="submission" date="2019-03" db="EMBL/GenBank/DDBJ databases">
        <title>Genomic Encyclopedia of Archaeal and Bacterial Type Strains, Phase II (KMG-II): from individual species to whole genera.</title>
        <authorList>
            <person name="Goeker M."/>
        </authorList>
    </citation>
    <scope>NUCLEOTIDE SEQUENCE [LARGE SCALE GENOMIC DNA]</scope>
    <source>
        <strain evidence="2 3">DSM 19035</strain>
    </source>
</reference>
<dbReference type="PROSITE" id="PS51257">
    <property type="entry name" value="PROKAR_LIPOPROTEIN"/>
    <property type="match status" value="1"/>
</dbReference>
<dbReference type="SUPFAM" id="SSF53474">
    <property type="entry name" value="alpha/beta-Hydrolases"/>
    <property type="match status" value="1"/>
</dbReference>
<organism evidence="2 3">
    <name type="scientific">Pedobacter metabolipauper</name>
    <dbReference type="NCBI Taxonomy" id="425513"/>
    <lineage>
        <taxon>Bacteria</taxon>
        <taxon>Pseudomonadati</taxon>
        <taxon>Bacteroidota</taxon>
        <taxon>Sphingobacteriia</taxon>
        <taxon>Sphingobacteriales</taxon>
        <taxon>Sphingobacteriaceae</taxon>
        <taxon>Pedobacter</taxon>
    </lineage>
</organism>
<name>A0A4R6SS10_9SPHI</name>
<dbReference type="PANTHER" id="PTHR43037:SF1">
    <property type="entry name" value="BLL1128 PROTEIN"/>
    <property type="match status" value="1"/>
</dbReference>
<sequence length="284" mass="31659">MKSIIPLLFLSLFTSLIIGCANLEKGSTYFKTETKLTRDSINSYRKQINDISNDVFKPFQFTGANHTAINYRLLAPVDVSTNSSYPLVLVLHGSHAVGTDNVTQLGILAKLWAKDNIREKYPAYIVVPQFPVRSSNYIADAGHKVLSSSPDECLNTALELIDSLKKVLPVNGRKIYVIGHSMGASSTINSIGLRPDLFAAAVSVSGIPDFNHIDALSKTPTWFIHGNKDPENPIGSDSLLFEKLRSKKVVQIRYWEIDKLEHEIFPGLYIGEALPEWLFKQVRK</sequence>
<comment type="caution">
    <text evidence="2">The sequence shown here is derived from an EMBL/GenBank/DDBJ whole genome shotgun (WGS) entry which is preliminary data.</text>
</comment>
<protein>
    <submittedName>
        <fullName evidence="2">Putative esterase</fullName>
    </submittedName>
</protein>
<dbReference type="EMBL" id="SNYC01000005">
    <property type="protein sequence ID" value="TDQ08067.1"/>
    <property type="molecule type" value="Genomic_DNA"/>
</dbReference>
<dbReference type="Gene3D" id="3.40.50.1820">
    <property type="entry name" value="alpha/beta hydrolase"/>
    <property type="match status" value="1"/>
</dbReference>
<dbReference type="InterPro" id="IPR029058">
    <property type="entry name" value="AB_hydrolase_fold"/>
</dbReference>
<dbReference type="InterPro" id="IPR000801">
    <property type="entry name" value="Esterase-like"/>
</dbReference>